<accession>A0A816BAG5</accession>
<dbReference type="EMBL" id="CAJNOH010004239">
    <property type="protein sequence ID" value="CAF1363446.1"/>
    <property type="molecule type" value="Genomic_DNA"/>
</dbReference>
<sequence length="71" mass="8307">MGLEKLLRQYSVWQTLLTVNSVTPSNEDQNNSGVDINNTEQWKLLFRVNSHDYNPHSNYCIQDLNILQIEN</sequence>
<gene>
    <name evidence="2" type="ORF">JXQ802_LOCUS49048</name>
    <name evidence="1" type="ORF">PYM288_LOCUS32992</name>
</gene>
<dbReference type="AlphaFoldDB" id="A0A816BAG5"/>
<dbReference type="Proteomes" id="UP000663854">
    <property type="component" value="Unassembled WGS sequence"/>
</dbReference>
<dbReference type="Proteomes" id="UP000663870">
    <property type="component" value="Unassembled WGS sequence"/>
</dbReference>
<name>A0A816BAG5_9BILA</name>
<comment type="caution">
    <text evidence="2">The sequence shown here is derived from an EMBL/GenBank/DDBJ whole genome shotgun (WGS) entry which is preliminary data.</text>
</comment>
<reference evidence="2" key="1">
    <citation type="submission" date="2021-02" db="EMBL/GenBank/DDBJ databases">
        <authorList>
            <person name="Nowell W R."/>
        </authorList>
    </citation>
    <scope>NUCLEOTIDE SEQUENCE</scope>
</reference>
<protein>
    <submittedName>
        <fullName evidence="2">Uncharacterized protein</fullName>
    </submittedName>
</protein>
<organism evidence="2 3">
    <name type="scientific">Rotaria sordida</name>
    <dbReference type="NCBI Taxonomy" id="392033"/>
    <lineage>
        <taxon>Eukaryota</taxon>
        <taxon>Metazoa</taxon>
        <taxon>Spiralia</taxon>
        <taxon>Gnathifera</taxon>
        <taxon>Rotifera</taxon>
        <taxon>Eurotatoria</taxon>
        <taxon>Bdelloidea</taxon>
        <taxon>Philodinida</taxon>
        <taxon>Philodinidae</taxon>
        <taxon>Rotaria</taxon>
    </lineage>
</organism>
<proteinExistence type="predicted"/>
<evidence type="ECO:0000313" key="1">
    <source>
        <dbReference type="EMBL" id="CAF1363446.1"/>
    </source>
</evidence>
<evidence type="ECO:0000313" key="3">
    <source>
        <dbReference type="Proteomes" id="UP000663870"/>
    </source>
</evidence>
<evidence type="ECO:0000313" key="2">
    <source>
        <dbReference type="EMBL" id="CAF1607914.1"/>
    </source>
</evidence>
<dbReference type="EMBL" id="CAJNOL010005644">
    <property type="protein sequence ID" value="CAF1607914.1"/>
    <property type="molecule type" value="Genomic_DNA"/>
</dbReference>
<keyword evidence="3" id="KW-1185">Reference proteome</keyword>